<comment type="subcellular location">
    <subcellularLocation>
        <location evidence="1">Cell membrane</location>
        <topology evidence="1">Multi-pass membrane protein</topology>
    </subcellularLocation>
</comment>
<dbReference type="EMBL" id="CP011309">
    <property type="protein sequence ID" value="AKF26886.1"/>
    <property type="molecule type" value="Genomic_DNA"/>
</dbReference>
<reference evidence="9 10" key="1">
    <citation type="submission" date="2015-04" db="EMBL/GenBank/DDBJ databases">
        <title>Complete Genome Sequence of Brevibacterium flavum ATCC 15168.</title>
        <authorList>
            <person name="Ahn J."/>
            <person name="Park G."/>
            <person name="Jeon W."/>
            <person name="Jang Y."/>
            <person name="Jang M."/>
            <person name="Lee H."/>
            <person name="Lee H."/>
        </authorList>
    </citation>
    <scope>NUCLEOTIDE SEQUENCE [LARGE SCALE GENOMIC DNA]</scope>
    <source>
        <strain evidence="9 10">ATCC 15168</strain>
    </source>
</reference>
<keyword evidence="4 7" id="KW-1133">Transmembrane helix</keyword>
<name>A0A0F6WQ63_9CORY</name>
<feature type="transmembrane region" description="Helical" evidence="7">
    <location>
        <begin position="297"/>
        <end position="322"/>
    </location>
</feature>
<evidence type="ECO:0000256" key="7">
    <source>
        <dbReference type="SAM" id="Phobius"/>
    </source>
</evidence>
<keyword evidence="5 7" id="KW-0472">Membrane</keyword>
<evidence type="ECO:0000259" key="8">
    <source>
        <dbReference type="Pfam" id="PF02687"/>
    </source>
</evidence>
<protein>
    <submittedName>
        <fullName evidence="9">ABC transporter permease</fullName>
    </submittedName>
</protein>
<keyword evidence="3 7" id="KW-0812">Transmembrane</keyword>
<dbReference type="PANTHER" id="PTHR30572:SF4">
    <property type="entry name" value="ABC TRANSPORTER PERMEASE YTRF"/>
    <property type="match status" value="1"/>
</dbReference>
<evidence type="ECO:0000313" key="9">
    <source>
        <dbReference type="EMBL" id="AKF26886.1"/>
    </source>
</evidence>
<evidence type="ECO:0000256" key="3">
    <source>
        <dbReference type="ARBA" id="ARBA00022692"/>
    </source>
</evidence>
<feature type="transmembrane region" description="Helical" evidence="7">
    <location>
        <begin position="256"/>
        <end position="285"/>
    </location>
</feature>
<feature type="transmembrane region" description="Helical" evidence="7">
    <location>
        <begin position="417"/>
        <end position="435"/>
    </location>
</feature>
<dbReference type="PATRIC" id="fig|92706.3.peg.953"/>
<evidence type="ECO:0000256" key="6">
    <source>
        <dbReference type="ARBA" id="ARBA00038076"/>
    </source>
</evidence>
<keyword evidence="10" id="KW-1185">Reference proteome</keyword>
<feature type="transmembrane region" description="Helical" evidence="7">
    <location>
        <begin position="706"/>
        <end position="730"/>
    </location>
</feature>
<dbReference type="HOGENOM" id="CLU_332546_0_0_11"/>
<dbReference type="PANTHER" id="PTHR30572">
    <property type="entry name" value="MEMBRANE COMPONENT OF TRANSPORTER-RELATED"/>
    <property type="match status" value="1"/>
</dbReference>
<feature type="transmembrane region" description="Helical" evidence="7">
    <location>
        <begin position="208"/>
        <end position="235"/>
    </location>
</feature>
<dbReference type="InterPro" id="IPR003838">
    <property type="entry name" value="ABC3_permease_C"/>
</dbReference>
<dbReference type="RefSeq" id="WP_003862409.1">
    <property type="nucleotide sequence ID" value="NZ_CP011309.1"/>
</dbReference>
<evidence type="ECO:0000256" key="4">
    <source>
        <dbReference type="ARBA" id="ARBA00022989"/>
    </source>
</evidence>
<dbReference type="GO" id="GO:0022857">
    <property type="term" value="F:transmembrane transporter activity"/>
    <property type="evidence" value="ECO:0007669"/>
    <property type="project" value="TreeGrafter"/>
</dbReference>
<evidence type="ECO:0000256" key="1">
    <source>
        <dbReference type="ARBA" id="ARBA00004651"/>
    </source>
</evidence>
<comment type="similarity">
    <text evidence="6">Belongs to the ABC-4 integral membrane protein family.</text>
</comment>
<evidence type="ECO:0000256" key="5">
    <source>
        <dbReference type="ARBA" id="ARBA00023136"/>
    </source>
</evidence>
<accession>A0A0F6WQ63</accession>
<sequence length="741" mass="79748">MTTLLAATRPTRRDAIKHPWRSLAAILLVAVPMFLVSFFLTYDQSINNAASYPGSQVQAHYDGEGAYQLLHENLPEDFHTELFVNGYPEVSFGDETVNFFVVQSANVQQASFPTSVLDALGATVGDTVTIHGIPVEVQSISPTNILLPEGTLFSLENFSESETFSGTWYFPGSNFTEENRQALEAVGFEVNDYRRGLISVDPNLIPSYIMGFLSTTILAVVALMLISPVFTISASRQTRTFALLASQGATPRHIRWAVLTYGLFAGLVGASIGLVLGQIGIYGWWKYTYPEFSLTTPWLILVGFWALAIIASTIAAFLPAVFVSRSSIINGIYGGVSDKIIRWSSRMLIGPIVLIAAAVIALFIGDGEWGGVVKQLCFLAAVIALPASVPAVLWALGRLPGLTFKLATRDMLRRSMHSIPAIGALAAVIMLGTFMQTTGLAIQASDREATASVYPEAVFLRGDTQIPGLMGQKIEVYGDNHGLGIYELDVDFYSANYVPALTSFFGGPIIATPELLDMFGVHEQADIYAPSTYNSGPQEYAIYPGDETHTLDTAAVLPPLYSHVLLSPETFEEIGGQTEFLGTIVLPQELDDQTRQEVNRSRDAHFSHDAHDSSLASSAVLTVVAIVVVSLVIVLANRKRQQHTLIAIGATPGTIYKVNALNAALLALVGGIMGLVSGWIAALLTGTTDEIVDGTILNYGTLDHMTVSWTLIVGLIVIAPLVCAVIGAIVSPSEPRQEASI</sequence>
<evidence type="ECO:0000256" key="2">
    <source>
        <dbReference type="ARBA" id="ARBA00022475"/>
    </source>
</evidence>
<dbReference type="Proteomes" id="UP000034037">
    <property type="component" value="Chromosome"/>
</dbReference>
<feature type="transmembrane region" description="Helical" evidence="7">
    <location>
        <begin position="343"/>
        <end position="364"/>
    </location>
</feature>
<dbReference type="InterPro" id="IPR050250">
    <property type="entry name" value="Macrolide_Exporter_MacB"/>
</dbReference>
<feature type="domain" description="ABC3 transporter permease C-terminal" evidence="8">
    <location>
        <begin position="616"/>
        <end position="730"/>
    </location>
</feature>
<gene>
    <name evidence="9" type="ORF">YH66_04605</name>
</gene>
<evidence type="ECO:0000313" key="10">
    <source>
        <dbReference type="Proteomes" id="UP000034037"/>
    </source>
</evidence>
<feature type="domain" description="ABC3 transporter permease C-terminal" evidence="8">
    <location>
        <begin position="215"/>
        <end position="326"/>
    </location>
</feature>
<dbReference type="AlphaFoldDB" id="A0A0F6WQ63"/>
<keyword evidence="2" id="KW-1003">Cell membrane</keyword>
<feature type="transmembrane region" description="Helical" evidence="7">
    <location>
        <begin position="615"/>
        <end position="636"/>
    </location>
</feature>
<feature type="transmembrane region" description="Helical" evidence="7">
    <location>
        <begin position="663"/>
        <end position="686"/>
    </location>
</feature>
<feature type="transmembrane region" description="Helical" evidence="7">
    <location>
        <begin position="376"/>
        <end position="396"/>
    </location>
</feature>
<proteinExistence type="inferred from homology"/>
<dbReference type="Pfam" id="PF02687">
    <property type="entry name" value="FtsX"/>
    <property type="match status" value="2"/>
</dbReference>
<feature type="transmembrane region" description="Helical" evidence="7">
    <location>
        <begin position="20"/>
        <end position="42"/>
    </location>
</feature>
<dbReference type="GO" id="GO:0005886">
    <property type="term" value="C:plasma membrane"/>
    <property type="evidence" value="ECO:0007669"/>
    <property type="project" value="UniProtKB-SubCell"/>
</dbReference>
<organism evidence="9 10">
    <name type="scientific">[Brevibacterium] flavum</name>
    <dbReference type="NCBI Taxonomy" id="92706"/>
    <lineage>
        <taxon>Bacteria</taxon>
        <taxon>Bacillati</taxon>
        <taxon>Actinomycetota</taxon>
        <taxon>Actinomycetes</taxon>
        <taxon>Mycobacteriales</taxon>
        <taxon>Corynebacteriaceae</taxon>
        <taxon>Corynebacterium</taxon>
    </lineage>
</organism>